<protein>
    <submittedName>
        <fullName evidence="12">RNA helicase</fullName>
    </submittedName>
</protein>
<evidence type="ECO:0000313" key="12">
    <source>
        <dbReference type="EMBL" id="AIY66355.1"/>
    </source>
</evidence>
<dbReference type="eggNOG" id="COG0513">
    <property type="taxonomic scope" value="Bacteria"/>
</dbReference>
<dbReference type="SUPFAM" id="SSF52540">
    <property type="entry name" value="P-loop containing nucleoside triphosphate hydrolases"/>
    <property type="match status" value="1"/>
</dbReference>
<gene>
    <name evidence="12" type="ORF">OM33_10665</name>
</gene>
<dbReference type="GO" id="GO:0005524">
    <property type="term" value="F:ATP binding"/>
    <property type="evidence" value="ECO:0007669"/>
    <property type="project" value="UniProtKB-KW"/>
</dbReference>
<dbReference type="InterPro" id="IPR011545">
    <property type="entry name" value="DEAD/DEAH_box_helicase_dom"/>
</dbReference>
<dbReference type="CDD" id="cd18787">
    <property type="entry name" value="SF2_C_DEAD"/>
    <property type="match status" value="1"/>
</dbReference>
<dbReference type="GO" id="GO:0016787">
    <property type="term" value="F:hydrolase activity"/>
    <property type="evidence" value="ECO:0007669"/>
    <property type="project" value="UniProtKB-KW"/>
</dbReference>
<evidence type="ECO:0000259" key="10">
    <source>
        <dbReference type="PROSITE" id="PS51194"/>
    </source>
</evidence>
<evidence type="ECO:0000256" key="3">
    <source>
        <dbReference type="ARBA" id="ARBA00022806"/>
    </source>
</evidence>
<feature type="domain" description="Helicase C-terminal" evidence="10">
    <location>
        <begin position="235"/>
        <end position="382"/>
    </location>
</feature>
<keyword evidence="3 7" id="KW-0347">Helicase</keyword>
<keyword evidence="1 7" id="KW-0547">Nucleotide-binding</keyword>
<dbReference type="PROSITE" id="PS51194">
    <property type="entry name" value="HELICASE_CTER"/>
    <property type="match status" value="1"/>
</dbReference>
<dbReference type="KEGG" id="pseo:OM33_10665"/>
<dbReference type="InterPro" id="IPR050079">
    <property type="entry name" value="DEAD_box_RNA_helicase"/>
</dbReference>
<dbReference type="HOGENOM" id="CLU_003041_1_3_6"/>
<feature type="domain" description="DEAD-box RNA helicase Q" evidence="11">
    <location>
        <begin position="1"/>
        <end position="29"/>
    </location>
</feature>
<sequence length="444" mass="49425">MSFVDLGVDKRIASQLSHIGISTPTDIQQQAIPVAIAGHDLLAQSKTGSGKTFAFLLPAITRLSKQKALSKRDPRALIITPTRELANQVYKQLTLIIAGTALKATKIVGGDNYNDQVKALRKDPQFVVATPGRLCDHLDDKNFYLEGLELLILDEADRVLELGFKEQIERINEAANHRLRQTLFFSATLEHAEVDALSRNLLNNPKRVTIDASTQEHKDITQKFYLADHLDHKIELLKAVTKQSNSGQQIIFTATREDTAKLSEILEESGFKTLALSGEMNQSKRNSIMDSFSRGHAQILVTTDVASRGLDLLNVSQVVNFDLPKQAEEYVHRIGRTGRAGFKGTALSFVSAKDWQSFKAIESYLSKRIGFSELDGLVGKFKGFKEKTETVKKTNTPKNAKKSSQHYKKSFKKPRKAKQVKAIPAPFDVDGVAPLKRSKLKEDE</sequence>
<dbReference type="GO" id="GO:0005829">
    <property type="term" value="C:cytosol"/>
    <property type="evidence" value="ECO:0007669"/>
    <property type="project" value="TreeGrafter"/>
</dbReference>
<dbReference type="SMART" id="SM00490">
    <property type="entry name" value="HELICc"/>
    <property type="match status" value="1"/>
</dbReference>
<dbReference type="PANTHER" id="PTHR47959:SF17">
    <property type="entry name" value="ATP-DEPENDENT RNA HELICASE DEAD BOX FAMILY"/>
    <property type="match status" value="1"/>
</dbReference>
<evidence type="ECO:0000259" key="9">
    <source>
        <dbReference type="PROSITE" id="PS51192"/>
    </source>
</evidence>
<dbReference type="PROSITE" id="PS51195">
    <property type="entry name" value="Q_MOTIF"/>
    <property type="match status" value="1"/>
</dbReference>
<dbReference type="PANTHER" id="PTHR47959">
    <property type="entry name" value="ATP-DEPENDENT RNA HELICASE RHLE-RELATED"/>
    <property type="match status" value="1"/>
</dbReference>
<feature type="domain" description="Helicase ATP-binding" evidence="9">
    <location>
        <begin position="32"/>
        <end position="207"/>
    </location>
</feature>
<feature type="region of interest" description="Disordered" evidence="8">
    <location>
        <begin position="390"/>
        <end position="420"/>
    </location>
</feature>
<dbReference type="Pfam" id="PF00271">
    <property type="entry name" value="Helicase_C"/>
    <property type="match status" value="1"/>
</dbReference>
<dbReference type="RefSeq" id="WP_038643268.1">
    <property type="nucleotide sequence ID" value="NZ_CP009888.1"/>
</dbReference>
<evidence type="ECO:0000256" key="8">
    <source>
        <dbReference type="SAM" id="MobiDB-lite"/>
    </source>
</evidence>
<evidence type="ECO:0000256" key="4">
    <source>
        <dbReference type="ARBA" id="ARBA00022840"/>
    </source>
</evidence>
<feature type="short sequence motif" description="Q motif" evidence="6">
    <location>
        <begin position="1"/>
        <end position="29"/>
    </location>
</feature>
<dbReference type="AlphaFoldDB" id="A0A0A7EI36"/>
<evidence type="ECO:0000256" key="2">
    <source>
        <dbReference type="ARBA" id="ARBA00022801"/>
    </source>
</evidence>
<evidence type="ECO:0000256" key="1">
    <source>
        <dbReference type="ARBA" id="ARBA00022741"/>
    </source>
</evidence>
<dbReference type="InterPro" id="IPR001650">
    <property type="entry name" value="Helicase_C-like"/>
</dbReference>
<keyword evidence="4 7" id="KW-0067">ATP-binding</keyword>
<dbReference type="PROSITE" id="PS00039">
    <property type="entry name" value="DEAD_ATP_HELICASE"/>
    <property type="match status" value="1"/>
</dbReference>
<evidence type="ECO:0000313" key="13">
    <source>
        <dbReference type="Proteomes" id="UP000030341"/>
    </source>
</evidence>
<proteinExistence type="inferred from homology"/>
<dbReference type="STRING" id="1348114.OM33_10665"/>
<dbReference type="OrthoDB" id="9805696at2"/>
<dbReference type="InterPro" id="IPR014001">
    <property type="entry name" value="Helicase_ATP-bd"/>
</dbReference>
<name>A0A0A7EI36_9GAMM</name>
<dbReference type="CDD" id="cd00268">
    <property type="entry name" value="DEADc"/>
    <property type="match status" value="1"/>
</dbReference>
<dbReference type="Gene3D" id="3.40.50.300">
    <property type="entry name" value="P-loop containing nucleotide triphosphate hydrolases"/>
    <property type="match status" value="2"/>
</dbReference>
<dbReference type="InterPro" id="IPR014014">
    <property type="entry name" value="RNA_helicase_DEAD_Q_motif"/>
</dbReference>
<dbReference type="InterPro" id="IPR027417">
    <property type="entry name" value="P-loop_NTPase"/>
</dbReference>
<organism evidence="12 13">
    <name type="scientific">Pseudoalteromonas piratica</name>
    <dbReference type="NCBI Taxonomy" id="1348114"/>
    <lineage>
        <taxon>Bacteria</taxon>
        <taxon>Pseudomonadati</taxon>
        <taxon>Pseudomonadota</taxon>
        <taxon>Gammaproteobacteria</taxon>
        <taxon>Alteromonadales</taxon>
        <taxon>Pseudoalteromonadaceae</taxon>
        <taxon>Pseudoalteromonas</taxon>
    </lineage>
</organism>
<keyword evidence="2 7" id="KW-0378">Hydrolase</keyword>
<feature type="compositionally biased region" description="Basic residues" evidence="8">
    <location>
        <begin position="399"/>
        <end position="419"/>
    </location>
</feature>
<evidence type="ECO:0000256" key="6">
    <source>
        <dbReference type="PROSITE-ProRule" id="PRU00552"/>
    </source>
</evidence>
<dbReference type="PROSITE" id="PS51192">
    <property type="entry name" value="HELICASE_ATP_BIND_1"/>
    <property type="match status" value="1"/>
</dbReference>
<evidence type="ECO:0000259" key="11">
    <source>
        <dbReference type="PROSITE" id="PS51195"/>
    </source>
</evidence>
<dbReference type="Pfam" id="PF00270">
    <property type="entry name" value="DEAD"/>
    <property type="match status" value="1"/>
</dbReference>
<dbReference type="InterPro" id="IPR000629">
    <property type="entry name" value="RNA-helicase_DEAD-box_CS"/>
</dbReference>
<dbReference type="SMART" id="SM00487">
    <property type="entry name" value="DEXDc"/>
    <property type="match status" value="1"/>
</dbReference>
<dbReference type="GO" id="GO:0003724">
    <property type="term" value="F:RNA helicase activity"/>
    <property type="evidence" value="ECO:0007669"/>
    <property type="project" value="InterPro"/>
</dbReference>
<dbReference type="EMBL" id="CP009888">
    <property type="protein sequence ID" value="AIY66355.1"/>
    <property type="molecule type" value="Genomic_DNA"/>
</dbReference>
<reference evidence="12 13" key="1">
    <citation type="submission" date="2014-11" db="EMBL/GenBank/DDBJ databases">
        <title>Complete Genome Sequence of Pseudoalteromonas sp. Strain OCN003 Isolated from Kaneohe Bay, Oahu, Hawaii.</title>
        <authorList>
            <person name="Beurmann S."/>
            <person name="Videau P."/>
            <person name="Ushijima B."/>
            <person name="Smith A.M."/>
            <person name="Aeby G.S."/>
            <person name="Callahan S.M."/>
            <person name="Belcaid M."/>
        </authorList>
    </citation>
    <scope>NUCLEOTIDE SEQUENCE [LARGE SCALE GENOMIC DNA]</scope>
    <source>
        <strain evidence="12 13">OCN003</strain>
    </source>
</reference>
<evidence type="ECO:0000256" key="5">
    <source>
        <dbReference type="ARBA" id="ARBA00038437"/>
    </source>
</evidence>
<dbReference type="GO" id="GO:0003676">
    <property type="term" value="F:nucleic acid binding"/>
    <property type="evidence" value="ECO:0007669"/>
    <property type="project" value="InterPro"/>
</dbReference>
<keyword evidence="13" id="KW-1185">Reference proteome</keyword>
<accession>A0A0A7EI36</accession>
<evidence type="ECO:0000256" key="7">
    <source>
        <dbReference type="RuleBase" id="RU000492"/>
    </source>
</evidence>
<comment type="similarity">
    <text evidence="5 7">Belongs to the DEAD box helicase family.</text>
</comment>
<dbReference type="InterPro" id="IPR044742">
    <property type="entry name" value="DEAD/DEAH_RhlB"/>
</dbReference>
<dbReference type="Proteomes" id="UP000030341">
    <property type="component" value="Chromosome 1"/>
</dbReference>